<protein>
    <recommendedName>
        <fullName evidence="3">Zinc/iron-chelating domain-containing protein</fullName>
    </recommendedName>
</protein>
<gene>
    <name evidence="1" type="ORF">OPDIPICF_03051</name>
</gene>
<organism evidence="1 2">
    <name type="scientific">BD1-7 clade bacterium</name>
    <dbReference type="NCBI Taxonomy" id="2029982"/>
    <lineage>
        <taxon>Bacteria</taxon>
        <taxon>Pseudomonadati</taxon>
        <taxon>Pseudomonadota</taxon>
        <taxon>Gammaproteobacteria</taxon>
        <taxon>Cellvibrionales</taxon>
        <taxon>Spongiibacteraceae</taxon>
        <taxon>BD1-7 clade</taxon>
    </lineage>
</organism>
<name>A0A5S9QZ92_9GAMM</name>
<reference evidence="1 2" key="1">
    <citation type="submission" date="2019-11" db="EMBL/GenBank/DDBJ databases">
        <authorList>
            <person name="Holert J."/>
        </authorList>
    </citation>
    <scope>NUCLEOTIDE SEQUENCE [LARGE SCALE GENOMIC DNA]</scope>
    <source>
        <strain evidence="1">SB11_3</strain>
    </source>
</reference>
<sequence length="87" mass="9531">MECREGCGACCIAPSIKAPYLGMPGGKKAGEPCVHLDEQMRCLIFEDPRRPVCCAAFQAEEWLCSDSRHIALENITELEQASSGQRS</sequence>
<proteinExistence type="predicted"/>
<dbReference type="Proteomes" id="UP000441399">
    <property type="component" value="Unassembled WGS sequence"/>
</dbReference>
<evidence type="ECO:0008006" key="3">
    <source>
        <dbReference type="Google" id="ProtNLM"/>
    </source>
</evidence>
<dbReference type="PANTHER" id="PTHR36931">
    <property type="entry name" value="UPF0153 PROTEIN YEIW"/>
    <property type="match status" value="1"/>
</dbReference>
<dbReference type="PANTHER" id="PTHR36931:SF1">
    <property type="entry name" value="UPF0153 PROTEIN YEIW"/>
    <property type="match status" value="1"/>
</dbReference>
<dbReference type="InterPro" id="IPR005358">
    <property type="entry name" value="Puta_zinc/iron-chelating_dom"/>
</dbReference>
<accession>A0A5S9QZ92</accession>
<dbReference type="Pfam" id="PF03692">
    <property type="entry name" value="CxxCxxCC"/>
    <property type="match status" value="1"/>
</dbReference>
<dbReference type="InterPro" id="IPR052572">
    <property type="entry name" value="UPF0153_domain"/>
</dbReference>
<dbReference type="EMBL" id="CACSIO010000060">
    <property type="protein sequence ID" value="CAA0124293.1"/>
    <property type="molecule type" value="Genomic_DNA"/>
</dbReference>
<dbReference type="AlphaFoldDB" id="A0A5S9QZ92"/>
<evidence type="ECO:0000313" key="1">
    <source>
        <dbReference type="EMBL" id="CAA0124293.1"/>
    </source>
</evidence>
<keyword evidence="2" id="KW-1185">Reference proteome</keyword>
<evidence type="ECO:0000313" key="2">
    <source>
        <dbReference type="Proteomes" id="UP000441399"/>
    </source>
</evidence>